<dbReference type="EMBL" id="JASJOS010000008">
    <property type="protein sequence ID" value="MDJ1482564.1"/>
    <property type="molecule type" value="Genomic_DNA"/>
</dbReference>
<dbReference type="Gene3D" id="3.90.1580.10">
    <property type="entry name" value="paralog of FGE (formylglycine-generating enzyme)"/>
    <property type="match status" value="1"/>
</dbReference>
<organism evidence="2 3">
    <name type="scientific">Xanthocytophaga flava</name>
    <dbReference type="NCBI Taxonomy" id="3048013"/>
    <lineage>
        <taxon>Bacteria</taxon>
        <taxon>Pseudomonadati</taxon>
        <taxon>Bacteroidota</taxon>
        <taxon>Cytophagia</taxon>
        <taxon>Cytophagales</taxon>
        <taxon>Rhodocytophagaceae</taxon>
        <taxon>Xanthocytophaga</taxon>
    </lineage>
</organism>
<dbReference type="InterPro" id="IPR042095">
    <property type="entry name" value="SUMF_sf"/>
</dbReference>
<dbReference type="SUPFAM" id="SSF56436">
    <property type="entry name" value="C-type lectin-like"/>
    <property type="match status" value="1"/>
</dbReference>
<feature type="domain" description="Sulfatase-modifying factor enzyme-like" evidence="1">
    <location>
        <begin position="27"/>
        <end position="263"/>
    </location>
</feature>
<protein>
    <submittedName>
        <fullName evidence="2">SUMF1/EgtB/PvdO family nonheme iron enzyme</fullName>
    </submittedName>
</protein>
<sequence length="271" mass="31585">MSIPILAQKHPSNGLLVRIPYGMHPVDGIFVDDTEITVEEWLEFYYYSQDSTRAIPNPVYHPHFPQENKPSYAFLFKIDTSALCLKYNEMSNGEIRRPIPVPKDSVHSHRSFKRFCRRYMDYPIAYISYEQAIAYCDWRSKLVSQDKNYSFEFRLLSPAEIDLWNENLDSLVVNKYGTWATGNYKDSYQSPKFCKRCGQKAIAVASLFSGKTLLYDIQGNLAEMTLTKGVAMGGSFIHPYYESRKGHQQVYTKPEPWLGFRCVAIVHWYRY</sequence>
<accession>A0AAE3U755</accession>
<dbReference type="RefSeq" id="WP_313981821.1">
    <property type="nucleotide sequence ID" value="NZ_JASJOS010000008.1"/>
</dbReference>
<dbReference type="InterPro" id="IPR005532">
    <property type="entry name" value="SUMF_dom"/>
</dbReference>
<evidence type="ECO:0000259" key="1">
    <source>
        <dbReference type="Pfam" id="PF03781"/>
    </source>
</evidence>
<evidence type="ECO:0000313" key="3">
    <source>
        <dbReference type="Proteomes" id="UP001241110"/>
    </source>
</evidence>
<evidence type="ECO:0000313" key="2">
    <source>
        <dbReference type="EMBL" id="MDJ1482564.1"/>
    </source>
</evidence>
<dbReference type="AlphaFoldDB" id="A0AAE3U755"/>
<reference evidence="2" key="1">
    <citation type="submission" date="2023-05" db="EMBL/GenBank/DDBJ databases">
        <authorList>
            <person name="Zhang X."/>
        </authorList>
    </citation>
    <scope>NUCLEOTIDE SEQUENCE</scope>
    <source>
        <strain evidence="2">YF14B1</strain>
    </source>
</reference>
<dbReference type="InterPro" id="IPR016187">
    <property type="entry name" value="CTDL_fold"/>
</dbReference>
<gene>
    <name evidence="2" type="ORF">QNI16_18820</name>
</gene>
<name>A0AAE3U755_9BACT</name>
<dbReference type="Pfam" id="PF03781">
    <property type="entry name" value="FGE-sulfatase"/>
    <property type="match status" value="1"/>
</dbReference>
<comment type="caution">
    <text evidence="2">The sequence shown here is derived from an EMBL/GenBank/DDBJ whole genome shotgun (WGS) entry which is preliminary data.</text>
</comment>
<dbReference type="Proteomes" id="UP001241110">
    <property type="component" value="Unassembled WGS sequence"/>
</dbReference>
<proteinExistence type="predicted"/>